<dbReference type="SMART" id="SM00267">
    <property type="entry name" value="GGDEF"/>
    <property type="match status" value="1"/>
</dbReference>
<gene>
    <name evidence="3" type="ORF">BR63_17365</name>
</gene>
<dbReference type="PROSITE" id="PS50887">
    <property type="entry name" value="GGDEF"/>
    <property type="match status" value="1"/>
</dbReference>
<dbReference type="KEGG" id="tfr:BR63_17365"/>
<proteinExistence type="predicted"/>
<dbReference type="CDD" id="cd01949">
    <property type="entry name" value="GGDEF"/>
    <property type="match status" value="1"/>
</dbReference>
<dbReference type="PANTHER" id="PTHR44757">
    <property type="entry name" value="DIGUANYLATE CYCLASE DGCP"/>
    <property type="match status" value="1"/>
</dbReference>
<dbReference type="Gene3D" id="3.30.70.270">
    <property type="match status" value="1"/>
</dbReference>
<dbReference type="PANTHER" id="PTHR44757:SF2">
    <property type="entry name" value="BIOFILM ARCHITECTURE MAINTENANCE PROTEIN MBAA"/>
    <property type="match status" value="1"/>
</dbReference>
<feature type="domain" description="GGDEF" evidence="2">
    <location>
        <begin position="50"/>
        <end position="185"/>
    </location>
</feature>
<evidence type="ECO:0000313" key="4">
    <source>
        <dbReference type="Proteomes" id="UP000515847"/>
    </source>
</evidence>
<sequence length="462" mass="53425">MLEQLKNERTEMENELKKLIIKDSLTGLYNKAFFIEQLDRFIQKSDREKDRFGLLFIDFNKFKEINDTLGHHTGDRVIFEAARRLESAVSENCLLARYGGDEFVMLVCDVHSRAELYNIAKEILQSFDSACYIDGHEFYLSASIGIALYPFDGRDSDNLIKNADIAMYKAKEDKDEEYNIRFFTSEMEKEVQERFMIETQLRKALENQELSLCFQPIVEISKNKLEGAEALLRWKNVKLGFVPPEKFISIAEETGLIHSIGKYVLENVCNFIKSMERKGLPLIPVAVNISAKQLENRNFAETVKSIIEYYQIDTRYLEFEITESVSAGNMKRIKENIEKIKDLGIKLSMDDFGTGYSSFAMLLNLQIDKLKIDKMFIDNIGKMREEKIIRTILSMAKELGLKVVAEGIETEKQLKFLKDVSCDYGQGYLFNRPMDINMFEEYLKIRCYSKGKSPDNFSGSVC</sequence>
<dbReference type="SUPFAM" id="SSF141868">
    <property type="entry name" value="EAL domain-like"/>
    <property type="match status" value="1"/>
</dbReference>
<name>A0A7G6E716_THEFR</name>
<dbReference type="InterPro" id="IPR001633">
    <property type="entry name" value="EAL_dom"/>
</dbReference>
<dbReference type="PROSITE" id="PS50883">
    <property type="entry name" value="EAL"/>
    <property type="match status" value="1"/>
</dbReference>
<organism evidence="3 4">
    <name type="scientific">Thermanaerosceptrum fracticalcis</name>
    <dbReference type="NCBI Taxonomy" id="1712410"/>
    <lineage>
        <taxon>Bacteria</taxon>
        <taxon>Bacillati</taxon>
        <taxon>Bacillota</taxon>
        <taxon>Clostridia</taxon>
        <taxon>Eubacteriales</taxon>
        <taxon>Peptococcaceae</taxon>
        <taxon>Thermanaerosceptrum</taxon>
    </lineage>
</organism>
<dbReference type="Gene3D" id="3.20.20.450">
    <property type="entry name" value="EAL domain"/>
    <property type="match status" value="1"/>
</dbReference>
<dbReference type="NCBIfam" id="TIGR00254">
    <property type="entry name" value="GGDEF"/>
    <property type="match status" value="1"/>
</dbReference>
<accession>A0A7G6E716</accession>
<dbReference type="SUPFAM" id="SSF55073">
    <property type="entry name" value="Nucleotide cyclase"/>
    <property type="match status" value="1"/>
</dbReference>
<dbReference type="InterPro" id="IPR043128">
    <property type="entry name" value="Rev_trsase/Diguanyl_cyclase"/>
</dbReference>
<dbReference type="Proteomes" id="UP000515847">
    <property type="component" value="Chromosome"/>
</dbReference>
<dbReference type="SMART" id="SM00052">
    <property type="entry name" value="EAL"/>
    <property type="match status" value="1"/>
</dbReference>
<dbReference type="EMBL" id="CP045798">
    <property type="protein sequence ID" value="QNB47870.1"/>
    <property type="molecule type" value="Genomic_DNA"/>
</dbReference>
<dbReference type="InterPro" id="IPR052155">
    <property type="entry name" value="Biofilm_reg_signaling"/>
</dbReference>
<dbReference type="InterPro" id="IPR035919">
    <property type="entry name" value="EAL_sf"/>
</dbReference>
<evidence type="ECO:0000259" key="1">
    <source>
        <dbReference type="PROSITE" id="PS50883"/>
    </source>
</evidence>
<dbReference type="Pfam" id="PF00563">
    <property type="entry name" value="EAL"/>
    <property type="match status" value="1"/>
</dbReference>
<dbReference type="AlphaFoldDB" id="A0A7G6E716"/>
<dbReference type="OrthoDB" id="9762141at2"/>
<dbReference type="Pfam" id="PF00990">
    <property type="entry name" value="GGDEF"/>
    <property type="match status" value="1"/>
</dbReference>
<evidence type="ECO:0000259" key="2">
    <source>
        <dbReference type="PROSITE" id="PS50887"/>
    </source>
</evidence>
<dbReference type="InterPro" id="IPR000160">
    <property type="entry name" value="GGDEF_dom"/>
</dbReference>
<reference evidence="3 4" key="1">
    <citation type="journal article" date="2019" name="Front. Microbiol.">
        <title>Thermoanaerosceptrum fracticalcis gen. nov. sp. nov., a Novel Fumarate-Fermenting Microorganism From a Deep Fractured Carbonate Aquifer of the US Great Basin.</title>
        <authorList>
            <person name="Hamilton-Brehm S.D."/>
            <person name="Stewart L.E."/>
            <person name="Zavarin M."/>
            <person name="Caldwell M."/>
            <person name="Lawson P.A."/>
            <person name="Onstott T.C."/>
            <person name="Grzymski J."/>
            <person name="Neveux I."/>
            <person name="Lollar B.S."/>
            <person name="Russell C.E."/>
            <person name="Moser D.P."/>
        </authorList>
    </citation>
    <scope>NUCLEOTIDE SEQUENCE [LARGE SCALE GENOMIC DNA]</scope>
    <source>
        <strain evidence="3 4">DRI-13</strain>
    </source>
</reference>
<dbReference type="CDD" id="cd01948">
    <property type="entry name" value="EAL"/>
    <property type="match status" value="1"/>
</dbReference>
<dbReference type="RefSeq" id="WP_051965557.1">
    <property type="nucleotide sequence ID" value="NZ_CP045798.1"/>
</dbReference>
<dbReference type="InterPro" id="IPR029787">
    <property type="entry name" value="Nucleotide_cyclase"/>
</dbReference>
<protein>
    <submittedName>
        <fullName evidence="3">EAL domain-containing protein</fullName>
    </submittedName>
</protein>
<keyword evidence="4" id="KW-1185">Reference proteome</keyword>
<feature type="domain" description="EAL" evidence="1">
    <location>
        <begin position="194"/>
        <end position="447"/>
    </location>
</feature>
<evidence type="ECO:0000313" key="3">
    <source>
        <dbReference type="EMBL" id="QNB47870.1"/>
    </source>
</evidence>